<evidence type="ECO:0000313" key="1">
    <source>
        <dbReference type="EMBL" id="GBF87945.1"/>
    </source>
</evidence>
<evidence type="ECO:0000313" key="2">
    <source>
        <dbReference type="Proteomes" id="UP000247498"/>
    </source>
</evidence>
<protein>
    <submittedName>
        <fullName evidence="1">Uncharacterized protein</fullName>
    </submittedName>
</protein>
<comment type="caution">
    <text evidence="1">The sequence shown here is derived from an EMBL/GenBank/DDBJ whole genome shotgun (WGS) entry which is preliminary data.</text>
</comment>
<dbReference type="AlphaFoldDB" id="A0A2V0NSY2"/>
<gene>
    <name evidence="1" type="ORF">Rsub_00657</name>
</gene>
<accession>A0A2V0NSY2</accession>
<dbReference type="EMBL" id="BDRX01000003">
    <property type="protein sequence ID" value="GBF87945.1"/>
    <property type="molecule type" value="Genomic_DNA"/>
</dbReference>
<dbReference type="InterPro" id="IPR016024">
    <property type="entry name" value="ARM-type_fold"/>
</dbReference>
<dbReference type="OrthoDB" id="562330at2759"/>
<name>A0A2V0NSY2_9CHLO</name>
<proteinExistence type="predicted"/>
<organism evidence="1 2">
    <name type="scientific">Raphidocelis subcapitata</name>
    <dbReference type="NCBI Taxonomy" id="307507"/>
    <lineage>
        <taxon>Eukaryota</taxon>
        <taxon>Viridiplantae</taxon>
        <taxon>Chlorophyta</taxon>
        <taxon>core chlorophytes</taxon>
        <taxon>Chlorophyceae</taxon>
        <taxon>CS clade</taxon>
        <taxon>Sphaeropleales</taxon>
        <taxon>Selenastraceae</taxon>
        <taxon>Raphidocelis</taxon>
    </lineage>
</organism>
<sequence>MQSEGQPADGTVSGAAPSARIDAALDAAFAAVEAALAQAGSLDDRDCVSAASAGAVAELLVRGLASSDASVARRAALSISRLVPDDREGTAASAVVAVSHGAALPALARMAASGYDDAADAAWAAVRVLLMGHGEGVARRDVMYRFTAIQYAKECLIEAVMERETCSAALGVIHALILHGGAALSAQFAAADGFCGRLVSFAVAAGDSPSQPSDDRFPSCCAALACMDALLLRQPEAAAPALMAAEGLCPALEGLVARAASNMVGGEVNAVHAAIRTIQALAEQSVAAPRRAAGLDGLLAGLAAALAEPFFRQDAGDALRAIATRGGGAGKAAVAAAVAGALARAADDDAKQELRDWLAAPPMQMESGAIGALELQAAEAAALRARVAELEAIPVNTRAAIVELAHAVRGARLEEGEEAAAGEE</sequence>
<dbReference type="Proteomes" id="UP000247498">
    <property type="component" value="Unassembled WGS sequence"/>
</dbReference>
<dbReference type="SUPFAM" id="SSF48371">
    <property type="entry name" value="ARM repeat"/>
    <property type="match status" value="1"/>
</dbReference>
<dbReference type="InParanoid" id="A0A2V0NSY2"/>
<keyword evidence="2" id="KW-1185">Reference proteome</keyword>
<reference evidence="1 2" key="1">
    <citation type="journal article" date="2018" name="Sci. Rep.">
        <title>Raphidocelis subcapitata (=Pseudokirchneriella subcapitata) provides an insight into genome evolution and environmental adaptations in the Sphaeropleales.</title>
        <authorList>
            <person name="Suzuki S."/>
            <person name="Yamaguchi H."/>
            <person name="Nakajima N."/>
            <person name="Kawachi M."/>
        </authorList>
    </citation>
    <scope>NUCLEOTIDE SEQUENCE [LARGE SCALE GENOMIC DNA]</scope>
    <source>
        <strain evidence="1 2">NIES-35</strain>
    </source>
</reference>